<comment type="caution">
    <text evidence="5">The sequence shown here is derived from an EMBL/GenBank/DDBJ whole genome shotgun (WGS) entry which is preliminary data.</text>
</comment>
<dbReference type="SUPFAM" id="SSF56112">
    <property type="entry name" value="Protein kinase-like (PK-like)"/>
    <property type="match status" value="1"/>
</dbReference>
<dbReference type="InterPro" id="IPR008984">
    <property type="entry name" value="SMAD_FHA_dom_sf"/>
</dbReference>
<evidence type="ECO:0008006" key="7">
    <source>
        <dbReference type="Google" id="ProtNLM"/>
    </source>
</evidence>
<dbReference type="PROSITE" id="PS50006">
    <property type="entry name" value="FHA_DOMAIN"/>
    <property type="match status" value="1"/>
</dbReference>
<proteinExistence type="inferred from homology"/>
<organism evidence="5 6">
    <name type="scientific">Batrachochytrium salamandrivorans</name>
    <dbReference type="NCBI Taxonomy" id="1357716"/>
    <lineage>
        <taxon>Eukaryota</taxon>
        <taxon>Fungi</taxon>
        <taxon>Fungi incertae sedis</taxon>
        <taxon>Chytridiomycota</taxon>
        <taxon>Chytridiomycota incertae sedis</taxon>
        <taxon>Chytridiomycetes</taxon>
        <taxon>Rhizophydiales</taxon>
        <taxon>Rhizophydiales incertae sedis</taxon>
        <taxon>Batrachochytrium</taxon>
    </lineage>
</organism>
<keyword evidence="6" id="KW-1185">Reference proteome</keyword>
<evidence type="ECO:0000259" key="4">
    <source>
        <dbReference type="PROSITE" id="PS50011"/>
    </source>
</evidence>
<gene>
    <name evidence="5" type="ORF">BASA50_009092</name>
</gene>
<dbReference type="PROSITE" id="PS00107">
    <property type="entry name" value="PROTEIN_KINASE_ATP"/>
    <property type="match status" value="1"/>
</dbReference>
<dbReference type="InterPro" id="IPR011009">
    <property type="entry name" value="Kinase-like_dom_sf"/>
</dbReference>
<dbReference type="Gene3D" id="3.30.200.20">
    <property type="entry name" value="Phosphorylase Kinase, domain 1"/>
    <property type="match status" value="1"/>
</dbReference>
<reference evidence="5 6" key="1">
    <citation type="submission" date="2021-02" db="EMBL/GenBank/DDBJ databases">
        <title>Variation within the Batrachochytrium salamandrivorans European outbreak.</title>
        <authorList>
            <person name="Kelly M."/>
            <person name="Pasmans F."/>
            <person name="Shea T.P."/>
            <person name="Munoz J.F."/>
            <person name="Carranza S."/>
            <person name="Cuomo C.A."/>
            <person name="Martel A."/>
        </authorList>
    </citation>
    <scope>NUCLEOTIDE SEQUENCE [LARGE SCALE GENOMIC DNA]</scope>
    <source>
        <strain evidence="5 6">AMFP18/2</strain>
    </source>
</reference>
<feature type="domain" description="Protein kinase" evidence="4">
    <location>
        <begin position="136"/>
        <end position="365"/>
    </location>
</feature>
<keyword evidence="2" id="KW-0067">ATP-binding</keyword>
<dbReference type="SUPFAM" id="SSF49879">
    <property type="entry name" value="SMAD/FHA domain"/>
    <property type="match status" value="1"/>
</dbReference>
<dbReference type="Pfam" id="PF00069">
    <property type="entry name" value="Pkinase"/>
    <property type="match status" value="1"/>
</dbReference>
<dbReference type="EMBL" id="JAFCIX010000418">
    <property type="protein sequence ID" value="KAH6591091.1"/>
    <property type="molecule type" value="Genomic_DNA"/>
</dbReference>
<dbReference type="InterPro" id="IPR000719">
    <property type="entry name" value="Prot_kinase_dom"/>
</dbReference>
<dbReference type="InterPro" id="IPR017441">
    <property type="entry name" value="Protein_kinase_ATP_BS"/>
</dbReference>
<accession>A0ABQ8F2T5</accession>
<dbReference type="Proteomes" id="UP001648503">
    <property type="component" value="Unassembled WGS sequence"/>
</dbReference>
<dbReference type="Gene3D" id="1.10.510.10">
    <property type="entry name" value="Transferase(Phosphotransferase) domain 1"/>
    <property type="match status" value="1"/>
</dbReference>
<dbReference type="InterPro" id="IPR000253">
    <property type="entry name" value="FHA_dom"/>
</dbReference>
<evidence type="ECO:0000313" key="5">
    <source>
        <dbReference type="EMBL" id="KAH6591091.1"/>
    </source>
</evidence>
<dbReference type="SMART" id="SM00240">
    <property type="entry name" value="FHA"/>
    <property type="match status" value="1"/>
</dbReference>
<dbReference type="PANTHER" id="PTHR24347">
    <property type="entry name" value="SERINE/THREONINE-PROTEIN KINASE"/>
    <property type="match status" value="1"/>
</dbReference>
<protein>
    <recommendedName>
        <fullName evidence="7">Protein kinase domain-containing protein</fullName>
    </recommendedName>
</protein>
<feature type="domain" description="FHA" evidence="3">
    <location>
        <begin position="42"/>
        <end position="93"/>
    </location>
</feature>
<name>A0ABQ8F2T5_9FUNG</name>
<feature type="binding site" evidence="2">
    <location>
        <position position="165"/>
    </location>
    <ligand>
        <name>ATP</name>
        <dbReference type="ChEBI" id="CHEBI:30616"/>
    </ligand>
</feature>
<comment type="similarity">
    <text evidence="1">Belongs to the protein kinase superfamily. CAMK Ser/Thr protein kinase family. CHEK2 subfamily.</text>
</comment>
<evidence type="ECO:0000313" key="6">
    <source>
        <dbReference type="Proteomes" id="UP001648503"/>
    </source>
</evidence>
<evidence type="ECO:0000259" key="3">
    <source>
        <dbReference type="PROSITE" id="PS50006"/>
    </source>
</evidence>
<dbReference type="Pfam" id="PF00498">
    <property type="entry name" value="FHA"/>
    <property type="match status" value="1"/>
</dbReference>
<evidence type="ECO:0000256" key="1">
    <source>
        <dbReference type="ARBA" id="ARBA00005575"/>
    </source>
</evidence>
<evidence type="ECO:0000256" key="2">
    <source>
        <dbReference type="PROSITE-ProRule" id="PRU10141"/>
    </source>
</evidence>
<sequence length="365" mass="40851">MRDQLHQHGTTVPSTQQQPIWGRLIALNPPNLCHIDCTASKYTIGRDSKFCDLVVVDQTLRCSKEHFRIFLTGGIPCLEDCSSNGTIVNGKKIINRMIPLPDRAEIEIKWDLFFVFLNNSDRGQGLPPEILEKYCVFDSQVLGQGTFAIVKMAIDLRTLERVACKIIDTRRIQLNKGGVADLNASLVVAQQEVSVLQLVEHPNIVSIKDVVVSHETNAVYIFLMRISGGELFDHIVNNEVIEEYEAKFIFFQLLIAVKVDDLLTTNKRLLISDFGMAKALQNSAEQMQTKCGTFTYLAPEILDSPGGYSKQVDCWALGVLLFTMLAGALPFGTDADHAVLVNRIRRAEYSFDDFPWPTITKEGSI</sequence>
<dbReference type="Gene3D" id="2.60.200.20">
    <property type="match status" value="1"/>
</dbReference>
<keyword evidence="2" id="KW-0547">Nucleotide-binding</keyword>
<dbReference type="PROSITE" id="PS50011">
    <property type="entry name" value="PROTEIN_KINASE_DOM"/>
    <property type="match status" value="1"/>
</dbReference>